<dbReference type="OMA" id="CDMLGFG"/>
<dbReference type="InterPro" id="IPR000073">
    <property type="entry name" value="AB_hydrolase_1"/>
</dbReference>
<dbReference type="PRINTS" id="PR00412">
    <property type="entry name" value="EPOXHYDRLASE"/>
</dbReference>
<sequence>MSSSKARFDYDCLETIRRREKLKELRRQLSKKGPPQQSISFSGLLRHILTILVVIIAISYAIFANYPEPPLSPILYQWKSIGDEVERAFSYRGNKIFYIDKTNVDIKAEDSLTMLYLHGFPTSSFDLHQIFGNLTRNFHRIIAPDMIGFGFSDKPRFYSYSVLDQANLIIELLKMLDLKRIHLLSHDYGDTVAQELLARQHEGKLSFEIVSLCMMNGGIFPSIHRPIFSQKLLRTPLIGTIISKFGNYYLFSISFSSVFGPKTQPSRELLTDSWKLIRLQDGYRVWGSLLTYIDERFEHEDRWVGAIRRAMIPFHFIYGRLDPVNPSPQFETHFRKIIHSPGNVVIIDDAGHYPQIELPDTVVGKYLQFLLDNRFISSIR</sequence>
<organism evidence="3 4">
    <name type="scientific">Blomia tropicalis</name>
    <name type="common">Mite</name>
    <dbReference type="NCBI Taxonomy" id="40697"/>
    <lineage>
        <taxon>Eukaryota</taxon>
        <taxon>Metazoa</taxon>
        <taxon>Ecdysozoa</taxon>
        <taxon>Arthropoda</taxon>
        <taxon>Chelicerata</taxon>
        <taxon>Arachnida</taxon>
        <taxon>Acari</taxon>
        <taxon>Acariformes</taxon>
        <taxon>Sarcoptiformes</taxon>
        <taxon>Astigmata</taxon>
        <taxon>Glycyphagoidea</taxon>
        <taxon>Echimyopodidae</taxon>
        <taxon>Blomia</taxon>
    </lineage>
</organism>
<keyword evidence="1" id="KW-0472">Membrane</keyword>
<evidence type="ECO:0000313" key="3">
    <source>
        <dbReference type="EMBL" id="KAJ6215680.1"/>
    </source>
</evidence>
<gene>
    <name evidence="3" type="ORF">RDWZM_010180</name>
</gene>
<dbReference type="GO" id="GO:0047372">
    <property type="term" value="F:monoacylglycerol lipase activity"/>
    <property type="evidence" value="ECO:0007669"/>
    <property type="project" value="TreeGrafter"/>
</dbReference>
<comment type="caution">
    <text evidence="3">The sequence shown here is derived from an EMBL/GenBank/DDBJ whole genome shotgun (WGS) entry which is preliminary data.</text>
</comment>
<dbReference type="InterPro" id="IPR029058">
    <property type="entry name" value="AB_hydrolase_fold"/>
</dbReference>
<dbReference type="PANTHER" id="PTHR43798:SF33">
    <property type="entry name" value="HYDROLASE, PUTATIVE (AFU_ORTHOLOGUE AFUA_2G14860)-RELATED"/>
    <property type="match status" value="1"/>
</dbReference>
<keyword evidence="4" id="KW-1185">Reference proteome</keyword>
<dbReference type="Proteomes" id="UP001142055">
    <property type="component" value="Chromosome 4"/>
</dbReference>
<dbReference type="PANTHER" id="PTHR43798">
    <property type="entry name" value="MONOACYLGLYCEROL LIPASE"/>
    <property type="match status" value="1"/>
</dbReference>
<dbReference type="InterPro" id="IPR000639">
    <property type="entry name" value="Epox_hydrolase-like"/>
</dbReference>
<dbReference type="Gene3D" id="3.40.50.1820">
    <property type="entry name" value="alpha/beta hydrolase"/>
    <property type="match status" value="1"/>
</dbReference>
<evidence type="ECO:0000313" key="4">
    <source>
        <dbReference type="Proteomes" id="UP001142055"/>
    </source>
</evidence>
<keyword evidence="1" id="KW-1133">Transmembrane helix</keyword>
<proteinExistence type="predicted"/>
<dbReference type="GO" id="GO:0016020">
    <property type="term" value="C:membrane"/>
    <property type="evidence" value="ECO:0007669"/>
    <property type="project" value="TreeGrafter"/>
</dbReference>
<dbReference type="Pfam" id="PF12697">
    <property type="entry name" value="Abhydrolase_6"/>
    <property type="match status" value="1"/>
</dbReference>
<protein>
    <recommendedName>
        <fullName evidence="2">AB hydrolase-1 domain-containing protein</fullName>
    </recommendedName>
</protein>
<reference evidence="3" key="1">
    <citation type="submission" date="2022-12" db="EMBL/GenBank/DDBJ databases">
        <title>Genome assemblies of Blomia tropicalis.</title>
        <authorList>
            <person name="Cui Y."/>
        </authorList>
    </citation>
    <scope>NUCLEOTIDE SEQUENCE</scope>
    <source>
        <tissue evidence="3">Adult mites</tissue>
    </source>
</reference>
<feature type="transmembrane region" description="Helical" evidence="1">
    <location>
        <begin position="44"/>
        <end position="63"/>
    </location>
</feature>
<dbReference type="SUPFAM" id="SSF53474">
    <property type="entry name" value="alpha/beta-Hydrolases"/>
    <property type="match status" value="1"/>
</dbReference>
<dbReference type="AlphaFoldDB" id="A0A9Q0RIT2"/>
<evidence type="ECO:0000259" key="2">
    <source>
        <dbReference type="Pfam" id="PF12697"/>
    </source>
</evidence>
<dbReference type="EMBL" id="JAPWDV010000004">
    <property type="protein sequence ID" value="KAJ6215680.1"/>
    <property type="molecule type" value="Genomic_DNA"/>
</dbReference>
<name>A0A9Q0RIT2_BLOTA</name>
<keyword evidence="1" id="KW-0812">Transmembrane</keyword>
<accession>A0A9Q0RIT2</accession>
<evidence type="ECO:0000256" key="1">
    <source>
        <dbReference type="SAM" id="Phobius"/>
    </source>
</evidence>
<feature type="domain" description="AB hydrolase-1" evidence="2">
    <location>
        <begin position="115"/>
        <end position="363"/>
    </location>
</feature>
<dbReference type="GO" id="GO:0046464">
    <property type="term" value="P:acylglycerol catabolic process"/>
    <property type="evidence" value="ECO:0007669"/>
    <property type="project" value="TreeGrafter"/>
</dbReference>
<dbReference type="InterPro" id="IPR050266">
    <property type="entry name" value="AB_hydrolase_sf"/>
</dbReference>